<comment type="caution">
    <text evidence="1">The sequence shown here is derived from an EMBL/GenBank/DDBJ whole genome shotgun (WGS) entry which is preliminary data.</text>
</comment>
<evidence type="ECO:0000313" key="2">
    <source>
        <dbReference type="Proteomes" id="UP000284763"/>
    </source>
</evidence>
<dbReference type="Proteomes" id="UP000284763">
    <property type="component" value="Unassembled WGS sequence"/>
</dbReference>
<dbReference type="Gene3D" id="3.60.15.10">
    <property type="entry name" value="Ribonuclease Z/Hydroxyacylglutathione hydrolase-like"/>
    <property type="match status" value="1"/>
</dbReference>
<dbReference type="PANTHER" id="PTHR30619">
    <property type="entry name" value="DNA INTERNALIZATION/COMPETENCE PROTEIN COMEC/REC2"/>
    <property type="match status" value="1"/>
</dbReference>
<dbReference type="InterPro" id="IPR035681">
    <property type="entry name" value="ComA-like_MBL"/>
</dbReference>
<organism evidence="1 2">
    <name type="scientific">Methanosalsum natronophilum</name>
    <dbReference type="NCBI Taxonomy" id="768733"/>
    <lineage>
        <taxon>Archaea</taxon>
        <taxon>Methanobacteriati</taxon>
        <taxon>Methanobacteriota</taxon>
        <taxon>Stenosarchaea group</taxon>
        <taxon>Methanomicrobia</taxon>
        <taxon>Methanosarcinales</taxon>
        <taxon>Methanosarcinaceae</taxon>
        <taxon>Methanosalsum</taxon>
    </lineage>
</organism>
<dbReference type="AlphaFoldDB" id="A0A3R7VUJ5"/>
<dbReference type="CDD" id="cd07731">
    <property type="entry name" value="ComA-like_MBL-fold"/>
    <property type="match status" value="1"/>
</dbReference>
<proteinExistence type="predicted"/>
<name>A0A3R7VUJ5_9EURY</name>
<dbReference type="InterPro" id="IPR036866">
    <property type="entry name" value="RibonucZ/Hydroxyglut_hydro"/>
</dbReference>
<dbReference type="EMBL" id="QZAB01000220">
    <property type="protein sequence ID" value="RQD87965.1"/>
    <property type="molecule type" value="Genomic_DNA"/>
</dbReference>
<dbReference type="PANTHER" id="PTHR30619:SF7">
    <property type="entry name" value="BETA-LACTAMASE DOMAIN PROTEIN"/>
    <property type="match status" value="1"/>
</dbReference>
<accession>A0A3R7VUJ5</accession>
<sequence length="273" mass="31083">MLLVFTSTFVIAILVVSVAGYIYEPYEMKSIPPEEIVDYHDTELKVHFIDVGIGNAVLISYQNKNMLIDAGVDELGTNIIPYMYTHDITRLDYMIPSSHDQENINGMIGILTTMLVQKYMDNGHVLDTQSYESLYHMIDVTSTNNTILTRDDTIDFHPDIEITVLNPEELTGNFAKDSIVIKLTYEDISFLFMGEAGFEVENELIKNDYDLDVTFLKIGQYGSKYSSSDTFLDYVNPSYCIIQEGPHEDYVSPHTETMNRLKQADTGILDNKF</sequence>
<gene>
    <name evidence="1" type="ORF">D5R95_03210</name>
</gene>
<feature type="non-terminal residue" evidence="1">
    <location>
        <position position="273"/>
    </location>
</feature>
<dbReference type="GO" id="GO:0016787">
    <property type="term" value="F:hydrolase activity"/>
    <property type="evidence" value="ECO:0007669"/>
    <property type="project" value="UniProtKB-KW"/>
</dbReference>
<dbReference type="InterPro" id="IPR052159">
    <property type="entry name" value="Competence_DNA_uptake"/>
</dbReference>
<reference evidence="1 2" key="1">
    <citation type="submission" date="2018-08" db="EMBL/GenBank/DDBJ databases">
        <title>The metabolism and importance of syntrophic acetate oxidation coupled to methane or sulfide production in haloalkaline environments.</title>
        <authorList>
            <person name="Timmers P.H.A."/>
            <person name="Vavourakis C.D."/>
            <person name="Sorokin D.Y."/>
            <person name="Sinninghe Damste J.S."/>
            <person name="Muyzer G."/>
            <person name="Stams A.J.M."/>
            <person name="Plugge C.M."/>
        </authorList>
    </citation>
    <scope>NUCLEOTIDE SEQUENCE [LARGE SCALE GENOMIC DNA]</scope>
    <source>
        <strain evidence="1">MSAO_Arc3</strain>
    </source>
</reference>
<evidence type="ECO:0000313" key="1">
    <source>
        <dbReference type="EMBL" id="RQD87965.1"/>
    </source>
</evidence>
<dbReference type="SUPFAM" id="SSF56281">
    <property type="entry name" value="Metallo-hydrolase/oxidoreductase"/>
    <property type="match status" value="1"/>
</dbReference>
<protein>
    <submittedName>
        <fullName evidence="1">MBL fold metallo-hydrolase</fullName>
    </submittedName>
</protein>
<keyword evidence="1" id="KW-0378">Hydrolase</keyword>